<organism evidence="3 4">
    <name type="scientific">Micromonospora chokoriensis</name>
    <dbReference type="NCBI Taxonomy" id="356851"/>
    <lineage>
        <taxon>Bacteria</taxon>
        <taxon>Bacillati</taxon>
        <taxon>Actinomycetota</taxon>
        <taxon>Actinomycetes</taxon>
        <taxon>Micromonosporales</taxon>
        <taxon>Micromonosporaceae</taxon>
        <taxon>Micromonospora</taxon>
    </lineage>
</organism>
<dbReference type="NCBIfam" id="NF042915">
    <property type="entry name" value="MAB_1171c_fam"/>
    <property type="match status" value="1"/>
</dbReference>
<keyword evidence="4" id="KW-1185">Reference proteome</keyword>
<dbReference type="Proteomes" id="UP000198224">
    <property type="component" value="Chromosome I"/>
</dbReference>
<evidence type="ECO:0000313" key="3">
    <source>
        <dbReference type="EMBL" id="SCF23173.1"/>
    </source>
</evidence>
<evidence type="ECO:0000256" key="1">
    <source>
        <dbReference type="SAM" id="Phobius"/>
    </source>
</evidence>
<feature type="transmembrane region" description="Helical" evidence="1">
    <location>
        <begin position="152"/>
        <end position="174"/>
    </location>
</feature>
<dbReference type="AlphaFoldDB" id="A0A1C4YQX9"/>
<sequence length="434" mass="46688">MVSIAHGLMTAVTLVCWGMSLYKLRDLARDRDNRPLRALCLALIAITISMTLQPLAAKIDELLGIPDITRLLSNCLSLVCATAAQAFLLFMTSADVSTRRRVRRRTIALALTVAVMIMMFVVTLLDGSRSDPRVRVTEYDGGPSHPPFQFAYLAYLLAYLAYLGWSLTQVVVLANRYAAIAHRPLLRFGLRMITVGSLWGLAYVAARLVAIVLANRSSDWALITDAVVVLAFSTSILLVLIGSTIPSWGPRVGLDRLWAGAAAVRDYYRLYPLWTRIHAVLPEIALLPPPSGVRGALSIARDASLRRVRITVEILDGYATLRPWMSASVAAHAHDAAQEGGLLGDQQTAMVEAAVIGAALASRLDGTPPSGEAAEAVALPLGPSRDSAAGDLDAADQVTWLAQVARAIESPMAAQIITRATSETSSLDTQPSER</sequence>
<feature type="domain" description="DUF6545" evidence="2">
    <location>
        <begin position="263"/>
        <end position="408"/>
    </location>
</feature>
<dbReference type="InterPro" id="IPR050039">
    <property type="entry name" value="MAB_1171c-like"/>
</dbReference>
<feature type="transmembrane region" description="Helical" evidence="1">
    <location>
        <begin position="36"/>
        <end position="56"/>
    </location>
</feature>
<evidence type="ECO:0000259" key="2">
    <source>
        <dbReference type="Pfam" id="PF20182"/>
    </source>
</evidence>
<keyword evidence="1" id="KW-1133">Transmembrane helix</keyword>
<dbReference type="Pfam" id="PF20182">
    <property type="entry name" value="DUF6545"/>
    <property type="match status" value="1"/>
</dbReference>
<feature type="transmembrane region" description="Helical" evidence="1">
    <location>
        <begin position="220"/>
        <end position="241"/>
    </location>
</feature>
<protein>
    <recommendedName>
        <fullName evidence="2">DUF6545 domain-containing protein</fullName>
    </recommendedName>
</protein>
<proteinExistence type="predicted"/>
<feature type="transmembrane region" description="Helical" evidence="1">
    <location>
        <begin position="76"/>
        <end position="94"/>
    </location>
</feature>
<dbReference type="InterPro" id="IPR046675">
    <property type="entry name" value="DUF6545"/>
</dbReference>
<keyword evidence="1" id="KW-0472">Membrane</keyword>
<keyword evidence="1" id="KW-0812">Transmembrane</keyword>
<gene>
    <name evidence="3" type="ORF">GA0070612_5115</name>
</gene>
<accession>A0A1C4YQX9</accession>
<reference evidence="4" key="1">
    <citation type="submission" date="2016-06" db="EMBL/GenBank/DDBJ databases">
        <authorList>
            <person name="Varghese N."/>
            <person name="Submissions Spin"/>
        </authorList>
    </citation>
    <scope>NUCLEOTIDE SEQUENCE [LARGE SCALE GENOMIC DNA]</scope>
    <source>
        <strain evidence="4">DSM 45160</strain>
    </source>
</reference>
<name>A0A1C4YQX9_9ACTN</name>
<evidence type="ECO:0000313" key="4">
    <source>
        <dbReference type="Proteomes" id="UP000198224"/>
    </source>
</evidence>
<feature type="transmembrane region" description="Helical" evidence="1">
    <location>
        <begin position="6"/>
        <end position="24"/>
    </location>
</feature>
<feature type="transmembrane region" description="Helical" evidence="1">
    <location>
        <begin position="195"/>
        <end position="214"/>
    </location>
</feature>
<feature type="transmembrane region" description="Helical" evidence="1">
    <location>
        <begin position="106"/>
        <end position="125"/>
    </location>
</feature>
<dbReference type="EMBL" id="LT607409">
    <property type="protein sequence ID" value="SCF23173.1"/>
    <property type="molecule type" value="Genomic_DNA"/>
</dbReference>